<reference evidence="3" key="1">
    <citation type="submission" date="2016-10" db="EMBL/GenBank/DDBJ databases">
        <authorList>
            <person name="Varghese N."/>
            <person name="Submissions S."/>
        </authorList>
    </citation>
    <scope>NUCLEOTIDE SEQUENCE [LARGE SCALE GENOMIC DNA]</scope>
    <source>
        <strain evidence="3">CGMCC 4.3530</strain>
    </source>
</reference>
<dbReference type="Pfam" id="PF13577">
    <property type="entry name" value="SnoaL_4"/>
    <property type="match status" value="1"/>
</dbReference>
<dbReference type="Gene3D" id="3.10.450.50">
    <property type="match status" value="1"/>
</dbReference>
<dbReference type="SUPFAM" id="SSF54427">
    <property type="entry name" value="NTF2-like"/>
    <property type="match status" value="1"/>
</dbReference>
<proteinExistence type="predicted"/>
<gene>
    <name evidence="2" type="ORF">SAMN05216215_108821</name>
</gene>
<dbReference type="Proteomes" id="UP000199529">
    <property type="component" value="Unassembled WGS sequence"/>
</dbReference>
<name>A0A1H3TNY4_9PSEU</name>
<dbReference type="RefSeq" id="WP_363907728.1">
    <property type="nucleotide sequence ID" value="NZ_JBFAXT010000038.1"/>
</dbReference>
<dbReference type="InterPro" id="IPR032710">
    <property type="entry name" value="NTF2-like_dom_sf"/>
</dbReference>
<dbReference type="EMBL" id="FNOK01000088">
    <property type="protein sequence ID" value="SDZ51944.1"/>
    <property type="molecule type" value="Genomic_DNA"/>
</dbReference>
<accession>A0A1H3TNY4</accession>
<evidence type="ECO:0000259" key="1">
    <source>
        <dbReference type="Pfam" id="PF13577"/>
    </source>
</evidence>
<organism evidence="2 3">
    <name type="scientific">Saccharopolyspora shandongensis</name>
    <dbReference type="NCBI Taxonomy" id="418495"/>
    <lineage>
        <taxon>Bacteria</taxon>
        <taxon>Bacillati</taxon>
        <taxon>Actinomycetota</taxon>
        <taxon>Actinomycetes</taxon>
        <taxon>Pseudonocardiales</taxon>
        <taxon>Pseudonocardiaceae</taxon>
        <taxon>Saccharopolyspora</taxon>
    </lineage>
</organism>
<evidence type="ECO:0000313" key="2">
    <source>
        <dbReference type="EMBL" id="SDZ51944.1"/>
    </source>
</evidence>
<dbReference type="InterPro" id="IPR037401">
    <property type="entry name" value="SnoaL-like"/>
</dbReference>
<dbReference type="STRING" id="418495.SAMN05216215_108821"/>
<evidence type="ECO:0000313" key="3">
    <source>
        <dbReference type="Proteomes" id="UP000199529"/>
    </source>
</evidence>
<protein>
    <submittedName>
        <fullName evidence="2">SnoaL-like domain-containing protein</fullName>
    </submittedName>
</protein>
<sequence length="174" mass="19875">MFGDGDVDVRDLARRVARLEAIQEIERLKYRYWRACDSKDPDAFRECFVREGADIDYGSGLGGFDDREQLVELYSKLALRRDGNRWLYNDIHHGMHPDIELIDANTAVGSWTFWFMRVNLADGVVEQASLEYRDRYLVEDGKWKIQSSHVTPLTGVNFPIPEGANVAPGPAVPK</sequence>
<dbReference type="AlphaFoldDB" id="A0A1H3TNY4"/>
<keyword evidence="3" id="KW-1185">Reference proteome</keyword>
<feature type="domain" description="SnoaL-like" evidence="1">
    <location>
        <begin position="18"/>
        <end position="147"/>
    </location>
</feature>